<dbReference type="RefSeq" id="WP_232648366.1">
    <property type="nucleotide sequence ID" value="NZ_JAJSBI010000004.1"/>
</dbReference>
<reference evidence="1" key="1">
    <citation type="submission" date="2021-12" db="EMBL/GenBank/DDBJ databases">
        <authorList>
            <person name="Lee J.-H."/>
            <person name="Kim S.-B."/>
        </authorList>
    </citation>
    <scope>NUCLEOTIDE SEQUENCE</scope>
    <source>
        <strain evidence="1">NR30</strain>
    </source>
</reference>
<gene>
    <name evidence="1" type="ORF">LJ657_11640</name>
</gene>
<name>A0A9Q3VL67_9ACTN</name>
<keyword evidence="2" id="KW-1185">Reference proteome</keyword>
<comment type="caution">
    <text evidence="1">The sequence shown here is derived from an EMBL/GenBank/DDBJ whole genome shotgun (WGS) entry which is preliminary data.</text>
</comment>
<dbReference type="Proteomes" id="UP001108029">
    <property type="component" value="Unassembled WGS sequence"/>
</dbReference>
<evidence type="ECO:0000313" key="2">
    <source>
        <dbReference type="Proteomes" id="UP001108029"/>
    </source>
</evidence>
<proteinExistence type="predicted"/>
<protein>
    <submittedName>
        <fullName evidence="1">Uncharacterized protein</fullName>
    </submittedName>
</protein>
<accession>A0A9Q3VL67</accession>
<dbReference type="AlphaFoldDB" id="A0A9Q3VL67"/>
<organism evidence="1 2">
    <name type="scientific">Streptomyces guryensis</name>
    <dbReference type="NCBI Taxonomy" id="2886947"/>
    <lineage>
        <taxon>Bacteria</taxon>
        <taxon>Bacillati</taxon>
        <taxon>Actinomycetota</taxon>
        <taxon>Actinomycetes</taxon>
        <taxon>Kitasatosporales</taxon>
        <taxon>Streptomycetaceae</taxon>
        <taxon>Streptomyces</taxon>
    </lineage>
</organism>
<dbReference type="EMBL" id="JAJSBI010000004">
    <property type="protein sequence ID" value="MCD9874321.1"/>
    <property type="molecule type" value="Genomic_DNA"/>
</dbReference>
<evidence type="ECO:0000313" key="1">
    <source>
        <dbReference type="EMBL" id="MCD9874321.1"/>
    </source>
</evidence>
<sequence length="227" mass="25599">MDTHQNDLYPDVTAEGGLVSAMKKAAKLGRGEIWPVPTPTDDIIGIETARGTMSVVLATEERLFRVRVHIPGILWDVPEFNWEIGSTNDFGSLVEAVVAWREGVPFDELAARFTFLELDEFARAIERGEPTSSQWADLLSSDFHRRQWNLLRRLHADEVLRHMFPTISHGAVRLCVDLFDGASRQVLVHEPKEERYEVIRPGVPGADWVEVPTGDLIAYLRAALTQE</sequence>